<feature type="non-terminal residue" evidence="3">
    <location>
        <position position="641"/>
    </location>
</feature>
<evidence type="ECO:0000256" key="1">
    <source>
        <dbReference type="SAM" id="Coils"/>
    </source>
</evidence>
<feature type="coiled-coil region" evidence="1">
    <location>
        <begin position="124"/>
        <end position="151"/>
    </location>
</feature>
<gene>
    <name evidence="3" type="ORF">EVOR1521_LOCUS14113</name>
</gene>
<organism evidence="3 4">
    <name type="scientific">Effrenium voratum</name>
    <dbReference type="NCBI Taxonomy" id="2562239"/>
    <lineage>
        <taxon>Eukaryota</taxon>
        <taxon>Sar</taxon>
        <taxon>Alveolata</taxon>
        <taxon>Dinophyceae</taxon>
        <taxon>Suessiales</taxon>
        <taxon>Symbiodiniaceae</taxon>
        <taxon>Effrenium</taxon>
    </lineage>
</organism>
<feature type="domain" description="Helicase ATP-binding" evidence="2">
    <location>
        <begin position="396"/>
        <end position="568"/>
    </location>
</feature>
<dbReference type="AlphaFoldDB" id="A0AA36N2H2"/>
<dbReference type="GO" id="GO:0005524">
    <property type="term" value="F:ATP binding"/>
    <property type="evidence" value="ECO:0007669"/>
    <property type="project" value="InterPro"/>
</dbReference>
<dbReference type="Pfam" id="PF00176">
    <property type="entry name" value="SNF2-rel_dom"/>
    <property type="match status" value="1"/>
</dbReference>
<protein>
    <recommendedName>
        <fullName evidence="2">Helicase ATP-binding domain-containing protein</fullName>
    </recommendedName>
</protein>
<dbReference type="EMBL" id="CAUJNA010001648">
    <property type="protein sequence ID" value="CAJ1388184.1"/>
    <property type="molecule type" value="Genomic_DNA"/>
</dbReference>
<dbReference type="InterPro" id="IPR027417">
    <property type="entry name" value="P-loop_NTPase"/>
</dbReference>
<keyword evidence="4" id="KW-1185">Reference proteome</keyword>
<reference evidence="3" key="1">
    <citation type="submission" date="2023-08" db="EMBL/GenBank/DDBJ databases">
        <authorList>
            <person name="Chen Y."/>
            <person name="Shah S."/>
            <person name="Dougan E. K."/>
            <person name="Thang M."/>
            <person name="Chan C."/>
        </authorList>
    </citation>
    <scope>NUCLEOTIDE SEQUENCE</scope>
</reference>
<accession>A0AA36N2H2</accession>
<dbReference type="SUPFAM" id="SSF52540">
    <property type="entry name" value="P-loop containing nucleoside triphosphate hydrolases"/>
    <property type="match status" value="1"/>
</dbReference>
<dbReference type="InterPro" id="IPR038718">
    <property type="entry name" value="SNF2-like_sf"/>
</dbReference>
<dbReference type="PROSITE" id="PS51192">
    <property type="entry name" value="HELICASE_ATP_BIND_1"/>
    <property type="match status" value="1"/>
</dbReference>
<sequence length="641" mass="72847">MVSSMRKSEQMALVPCEAVRNLSAELQESRTRWEVQKQRCEEATLLLQQVTQEEEKVRAVVDYARLKVLKQVKAQQEIVKHNASRSKFDEALICALQENIQLKKQELRRHQQLRWRGPATAGERAHHRQQAAQAQEAMAELQHRQRVVREELQMMIEDAHGAAQRVEDAKAYVEVLEAQRAPTLATLGARKQCQQQAVHKEQVLEQTLREQQCKLQEEHTRGFAVCTRARLLRRAQLPEKALAGSRRAAHVAKFINMDWCVTSAAAEPGRQISLGVAEFLQSPEGQVLQNTNIAGDCLFWFETRRGLPGRYIILSRQLLHDITGPKVKRPPPQLNFFELLRSSLGDPQFTDVVLVPEAPHFHEKALGLDCLKNLEVPTCLKDKLRPYQVAGFRWLACLAHNGLGAVLADDMGLGKTLQSIALLIYMKEQGLLRDERGQLRPALVVVPPGLLRNWQAEFAKWAPQLNFFVYHGPQRALPPFHAAGYDIILTTYEMVRNDRRKLCDVDIISFSAMIIDEAQRIKNHNILVTKAVKEVGNIIGHTRIALSGTPIENKVDELHSIFDFANFGYLGDQVSFSRTFSRIIEKGRDPEQRKESLDLLYRLTRPFQMRRLKTDENILPDLPKKIELAANVGLTPEPGGP</sequence>
<evidence type="ECO:0000313" key="3">
    <source>
        <dbReference type="EMBL" id="CAJ1388184.1"/>
    </source>
</evidence>
<name>A0AA36N2H2_9DINO</name>
<dbReference type="Proteomes" id="UP001178507">
    <property type="component" value="Unassembled WGS sequence"/>
</dbReference>
<dbReference type="InterPro" id="IPR000330">
    <property type="entry name" value="SNF2_N"/>
</dbReference>
<evidence type="ECO:0000313" key="4">
    <source>
        <dbReference type="Proteomes" id="UP001178507"/>
    </source>
</evidence>
<dbReference type="InterPro" id="IPR014001">
    <property type="entry name" value="Helicase_ATP-bd"/>
</dbReference>
<dbReference type="PANTHER" id="PTHR10799">
    <property type="entry name" value="SNF2/RAD54 HELICASE FAMILY"/>
    <property type="match status" value="1"/>
</dbReference>
<keyword evidence="1" id="KW-0175">Coiled coil</keyword>
<dbReference type="SMART" id="SM00487">
    <property type="entry name" value="DEXDc"/>
    <property type="match status" value="1"/>
</dbReference>
<evidence type="ECO:0000259" key="2">
    <source>
        <dbReference type="PROSITE" id="PS51192"/>
    </source>
</evidence>
<comment type="caution">
    <text evidence="3">The sequence shown here is derived from an EMBL/GenBank/DDBJ whole genome shotgun (WGS) entry which is preliminary data.</text>
</comment>
<dbReference type="Gene3D" id="3.40.50.10810">
    <property type="entry name" value="Tandem AAA-ATPase domain"/>
    <property type="match status" value="1"/>
</dbReference>
<proteinExistence type="predicted"/>